<dbReference type="PANTHER" id="PTHR43272:SF33">
    <property type="entry name" value="AMP-BINDING DOMAIN-CONTAINING PROTEIN-RELATED"/>
    <property type="match status" value="1"/>
</dbReference>
<accession>A0A7V3V078</accession>
<dbReference type="Pfam" id="PF00501">
    <property type="entry name" value="AMP-binding"/>
    <property type="match status" value="1"/>
</dbReference>
<keyword evidence="2" id="KW-0067">ATP-binding</keyword>
<gene>
    <name evidence="4" type="ORF">ENX16_06295</name>
</gene>
<dbReference type="InterPro" id="IPR020845">
    <property type="entry name" value="AMP-binding_CS"/>
</dbReference>
<evidence type="ECO:0000259" key="3">
    <source>
        <dbReference type="Pfam" id="PF00501"/>
    </source>
</evidence>
<name>A0A7V3V078_UNCW3</name>
<dbReference type="AlphaFoldDB" id="A0A7V3V078"/>
<protein>
    <submittedName>
        <fullName evidence="4">Long-chain fatty acid--CoA ligase</fullName>
    </submittedName>
</protein>
<feature type="domain" description="AMP-dependent synthetase/ligase" evidence="3">
    <location>
        <begin position="11"/>
        <end position="424"/>
    </location>
</feature>
<dbReference type="InterPro" id="IPR042099">
    <property type="entry name" value="ANL_N_sf"/>
</dbReference>
<dbReference type="SUPFAM" id="SSF56801">
    <property type="entry name" value="Acetyl-CoA synthetase-like"/>
    <property type="match status" value="1"/>
</dbReference>
<keyword evidence="4" id="KW-0436">Ligase</keyword>
<dbReference type="EMBL" id="DTMZ01000149">
    <property type="protein sequence ID" value="HGD13670.1"/>
    <property type="molecule type" value="Genomic_DNA"/>
</dbReference>
<reference evidence="4" key="1">
    <citation type="journal article" date="2020" name="mSystems">
        <title>Genome- and Community-Level Interaction Insights into Carbon Utilization and Element Cycling Functions of Hydrothermarchaeota in Hydrothermal Sediment.</title>
        <authorList>
            <person name="Zhou Z."/>
            <person name="Liu Y."/>
            <person name="Xu W."/>
            <person name="Pan J."/>
            <person name="Luo Z.H."/>
            <person name="Li M."/>
        </authorList>
    </citation>
    <scope>NUCLEOTIDE SEQUENCE [LARGE SCALE GENOMIC DNA]</scope>
    <source>
        <strain evidence="4">SpSt-914</strain>
    </source>
</reference>
<sequence length="598" mass="66775">MNQTLYPAFLEVVQRVKEKPALLYKVNGHFQPITFKELQRLIEETAAGLADYGIKPKMRVGIYSYNCPEWVIADLAAIKLGAVVVPIYHTLPSSAVEYILNDAGVSCLFVENQDLLNNLLPRLNSFPGLKLLVTFFEQTVSCNNGPKIITVKQLRAQGAEILKTNPELPKFHPAQPDDLLTICYTSGTTGEPKGAMLSHRNILSNVKAAIERFNVSEKDLLVSFLPLCHMFERTCGYYTMLLAGATIAYAESLQTIREDVAAVKPTLLIVVPRVLEKVYNAVQEKVLTGPALPRILMKATIKTLNRYYRLKSHGRKIPAGLKIKRALLDILVTRKLRKLGGGRIRLIVSGGAPLERKLARTIRNLGFNLVEGYGLTETSPVVCAAVPGQERVGTVGKPFPGVEVKIGENEEILVRGPNVMLGYYQKPEATAQIIDAEGWFHTGDQGRFDSEGNLIITGRLKEIIVNSYGKNIAPVPIEQALICSKFIDQAVVIGDRRPYLVALIVPARLTLEDYARTNGIKFKAYQELLNHPQIIALFRSEIDRCLVPFAPYEQIRNFRLIPEPFTVENGYLTPTLKIRRPEINRAFTNIIDSLYQEE</sequence>
<dbReference type="Gene3D" id="3.40.50.12780">
    <property type="entry name" value="N-terminal domain of ligase-like"/>
    <property type="match status" value="1"/>
</dbReference>
<comment type="caution">
    <text evidence="4">The sequence shown here is derived from an EMBL/GenBank/DDBJ whole genome shotgun (WGS) entry which is preliminary data.</text>
</comment>
<dbReference type="PROSITE" id="PS00455">
    <property type="entry name" value="AMP_BINDING"/>
    <property type="match status" value="1"/>
</dbReference>
<evidence type="ECO:0000313" key="4">
    <source>
        <dbReference type="EMBL" id="HGD13670.1"/>
    </source>
</evidence>
<dbReference type="GO" id="GO:0004467">
    <property type="term" value="F:long-chain fatty acid-CoA ligase activity"/>
    <property type="evidence" value="ECO:0007669"/>
    <property type="project" value="TreeGrafter"/>
</dbReference>
<evidence type="ECO:0000256" key="1">
    <source>
        <dbReference type="ARBA" id="ARBA00022741"/>
    </source>
</evidence>
<dbReference type="InterPro" id="IPR000873">
    <property type="entry name" value="AMP-dep_synth/lig_dom"/>
</dbReference>
<dbReference type="GO" id="GO:0016020">
    <property type="term" value="C:membrane"/>
    <property type="evidence" value="ECO:0007669"/>
    <property type="project" value="TreeGrafter"/>
</dbReference>
<organism evidence="4">
    <name type="scientific">candidate division WOR-3 bacterium</name>
    <dbReference type="NCBI Taxonomy" id="2052148"/>
    <lineage>
        <taxon>Bacteria</taxon>
        <taxon>Bacteria division WOR-3</taxon>
    </lineage>
</organism>
<dbReference type="GO" id="GO:0005524">
    <property type="term" value="F:ATP binding"/>
    <property type="evidence" value="ECO:0007669"/>
    <property type="project" value="UniProtKB-KW"/>
</dbReference>
<dbReference type="Pfam" id="PF23562">
    <property type="entry name" value="AMP-binding_C_3"/>
    <property type="match status" value="1"/>
</dbReference>
<proteinExistence type="predicted"/>
<dbReference type="PANTHER" id="PTHR43272">
    <property type="entry name" value="LONG-CHAIN-FATTY-ACID--COA LIGASE"/>
    <property type="match status" value="1"/>
</dbReference>
<evidence type="ECO:0000256" key="2">
    <source>
        <dbReference type="ARBA" id="ARBA00022840"/>
    </source>
</evidence>
<keyword evidence="1" id="KW-0547">Nucleotide-binding</keyword>
<dbReference type="CDD" id="cd05907">
    <property type="entry name" value="VL_LC_FACS_like"/>
    <property type="match status" value="1"/>
</dbReference>